<dbReference type="GO" id="GO:0015074">
    <property type="term" value="P:DNA integration"/>
    <property type="evidence" value="ECO:0007669"/>
    <property type="project" value="UniProtKB-KW"/>
</dbReference>
<evidence type="ECO:0000256" key="7">
    <source>
        <dbReference type="ARBA" id="ARBA00022759"/>
    </source>
</evidence>
<dbReference type="Pfam" id="PF17917">
    <property type="entry name" value="RT_RNaseH"/>
    <property type="match status" value="1"/>
</dbReference>
<dbReference type="Pfam" id="PF24626">
    <property type="entry name" value="SH3_Tf2-1"/>
    <property type="match status" value="1"/>
</dbReference>
<keyword evidence="2" id="KW-0808">Transferase</keyword>
<dbReference type="PANTHER" id="PTHR37984">
    <property type="entry name" value="PROTEIN CBG26694"/>
    <property type="match status" value="1"/>
</dbReference>
<dbReference type="CDD" id="cd09274">
    <property type="entry name" value="RNase_HI_RT_Ty3"/>
    <property type="match status" value="1"/>
</dbReference>
<evidence type="ECO:0000256" key="13">
    <source>
        <dbReference type="ARBA" id="ARBA00023125"/>
    </source>
</evidence>
<evidence type="ECO:0000256" key="6">
    <source>
        <dbReference type="ARBA" id="ARBA00022750"/>
    </source>
</evidence>
<keyword evidence="12" id="KW-0239">DNA-directed DNA polymerase</keyword>
<keyword evidence="9" id="KW-0460">Magnesium</keyword>
<evidence type="ECO:0000256" key="11">
    <source>
        <dbReference type="ARBA" id="ARBA00022918"/>
    </source>
</evidence>
<dbReference type="GO" id="GO:0003964">
    <property type="term" value="F:RNA-directed DNA polymerase activity"/>
    <property type="evidence" value="ECO:0007669"/>
    <property type="project" value="UniProtKB-KW"/>
</dbReference>
<dbReference type="Pfam" id="PF00078">
    <property type="entry name" value="RVT_1"/>
    <property type="match status" value="1"/>
</dbReference>
<keyword evidence="10" id="KW-0229">DNA integration</keyword>
<dbReference type="SUPFAM" id="SSF56672">
    <property type="entry name" value="DNA/RNA polymerases"/>
    <property type="match status" value="1"/>
</dbReference>
<keyword evidence="6" id="KW-0064">Aspartyl protease</keyword>
<keyword evidence="8" id="KW-0378">Hydrolase</keyword>
<proteinExistence type="predicted"/>
<keyword evidence="15" id="KW-0863">Zinc-finger</keyword>
<dbReference type="Gene3D" id="1.10.340.70">
    <property type="match status" value="1"/>
</dbReference>
<feature type="compositionally biased region" description="Pro residues" evidence="16">
    <location>
        <begin position="67"/>
        <end position="86"/>
    </location>
</feature>
<feature type="region of interest" description="Disordered" evidence="16">
    <location>
        <begin position="545"/>
        <end position="567"/>
    </location>
</feature>
<evidence type="ECO:0000259" key="17">
    <source>
        <dbReference type="PROSITE" id="PS50158"/>
    </source>
</evidence>
<evidence type="ECO:0000313" key="18">
    <source>
        <dbReference type="EMBL" id="GEU64717.1"/>
    </source>
</evidence>
<evidence type="ECO:0000256" key="2">
    <source>
        <dbReference type="ARBA" id="ARBA00022679"/>
    </source>
</evidence>
<evidence type="ECO:0000256" key="4">
    <source>
        <dbReference type="ARBA" id="ARBA00022722"/>
    </source>
</evidence>
<dbReference type="InterPro" id="IPR050951">
    <property type="entry name" value="Retrovirus_Pol_polyprotein"/>
</dbReference>
<dbReference type="InterPro" id="IPR043502">
    <property type="entry name" value="DNA/RNA_pol_sf"/>
</dbReference>
<evidence type="ECO:0000256" key="15">
    <source>
        <dbReference type="PROSITE-ProRule" id="PRU00047"/>
    </source>
</evidence>
<evidence type="ECO:0000256" key="8">
    <source>
        <dbReference type="ARBA" id="ARBA00022801"/>
    </source>
</evidence>
<dbReference type="InterPro" id="IPR001878">
    <property type="entry name" value="Znf_CCHC"/>
</dbReference>
<dbReference type="Pfam" id="PF17921">
    <property type="entry name" value="Integrase_H2C2"/>
    <property type="match status" value="1"/>
</dbReference>
<dbReference type="PROSITE" id="PS50158">
    <property type="entry name" value="ZF_CCHC"/>
    <property type="match status" value="1"/>
</dbReference>
<keyword evidence="5" id="KW-0479">Metal-binding</keyword>
<evidence type="ECO:0000256" key="3">
    <source>
        <dbReference type="ARBA" id="ARBA00022695"/>
    </source>
</evidence>
<keyword evidence="1" id="KW-0645">Protease</keyword>
<dbReference type="InterPro" id="IPR036397">
    <property type="entry name" value="RNaseH_sf"/>
</dbReference>
<reference evidence="18" key="1">
    <citation type="journal article" date="2019" name="Sci. Rep.">
        <title>Draft genome of Tanacetum cinerariifolium, the natural source of mosquito coil.</title>
        <authorList>
            <person name="Yamashiro T."/>
            <person name="Shiraishi A."/>
            <person name="Satake H."/>
            <person name="Nakayama K."/>
        </authorList>
    </citation>
    <scope>NUCLEOTIDE SEQUENCE</scope>
</reference>
<dbReference type="EMBL" id="BKCJ010005070">
    <property type="protein sequence ID" value="GEU64717.1"/>
    <property type="molecule type" value="Genomic_DNA"/>
</dbReference>
<protein>
    <submittedName>
        <fullName evidence="18">Putative reverse transcriptase domain-containing protein</fullName>
    </submittedName>
</protein>
<accession>A0A6L2LUR5</accession>
<keyword evidence="15" id="KW-0862">Zinc</keyword>
<dbReference type="InterPro" id="IPR000477">
    <property type="entry name" value="RT_dom"/>
</dbReference>
<organism evidence="18">
    <name type="scientific">Tanacetum cinerariifolium</name>
    <name type="common">Dalmatian daisy</name>
    <name type="synonym">Chrysanthemum cinerariifolium</name>
    <dbReference type="NCBI Taxonomy" id="118510"/>
    <lineage>
        <taxon>Eukaryota</taxon>
        <taxon>Viridiplantae</taxon>
        <taxon>Streptophyta</taxon>
        <taxon>Embryophyta</taxon>
        <taxon>Tracheophyta</taxon>
        <taxon>Spermatophyta</taxon>
        <taxon>Magnoliopsida</taxon>
        <taxon>eudicotyledons</taxon>
        <taxon>Gunneridae</taxon>
        <taxon>Pentapetalae</taxon>
        <taxon>asterids</taxon>
        <taxon>campanulids</taxon>
        <taxon>Asterales</taxon>
        <taxon>Asteraceae</taxon>
        <taxon>Asteroideae</taxon>
        <taxon>Anthemideae</taxon>
        <taxon>Anthemidinae</taxon>
        <taxon>Tanacetum</taxon>
    </lineage>
</organism>
<dbReference type="InterPro" id="IPR043128">
    <property type="entry name" value="Rev_trsase/Diguanyl_cyclase"/>
</dbReference>
<feature type="domain" description="CCHC-type" evidence="17">
    <location>
        <begin position="606"/>
        <end position="622"/>
    </location>
</feature>
<dbReference type="SMART" id="SM00343">
    <property type="entry name" value="ZnF_C2HC"/>
    <property type="match status" value="2"/>
</dbReference>
<dbReference type="GO" id="GO:0008270">
    <property type="term" value="F:zinc ion binding"/>
    <property type="evidence" value="ECO:0007669"/>
    <property type="project" value="UniProtKB-KW"/>
</dbReference>
<evidence type="ECO:0000256" key="5">
    <source>
        <dbReference type="ARBA" id="ARBA00022723"/>
    </source>
</evidence>
<dbReference type="Gene3D" id="3.30.70.270">
    <property type="match status" value="1"/>
</dbReference>
<dbReference type="GO" id="GO:0006310">
    <property type="term" value="P:DNA recombination"/>
    <property type="evidence" value="ECO:0007669"/>
    <property type="project" value="UniProtKB-KW"/>
</dbReference>
<dbReference type="GO" id="GO:0004519">
    <property type="term" value="F:endonuclease activity"/>
    <property type="evidence" value="ECO:0007669"/>
    <property type="project" value="UniProtKB-KW"/>
</dbReference>
<dbReference type="InterPro" id="IPR041588">
    <property type="entry name" value="Integrase_H2C2"/>
</dbReference>
<evidence type="ECO:0000256" key="9">
    <source>
        <dbReference type="ARBA" id="ARBA00022842"/>
    </source>
</evidence>
<dbReference type="Pfam" id="PF00098">
    <property type="entry name" value="zf-CCHC"/>
    <property type="match status" value="1"/>
</dbReference>
<dbReference type="PANTHER" id="PTHR37984:SF5">
    <property type="entry name" value="PROTEIN NYNRIN-LIKE"/>
    <property type="match status" value="1"/>
</dbReference>
<feature type="region of interest" description="Disordered" evidence="16">
    <location>
        <begin position="408"/>
        <end position="432"/>
    </location>
</feature>
<keyword evidence="7" id="KW-0255">Endonuclease</keyword>
<dbReference type="Gene3D" id="4.10.60.10">
    <property type="entry name" value="Zinc finger, CCHC-type"/>
    <property type="match status" value="1"/>
</dbReference>
<name>A0A6L2LUR5_TANCI</name>
<keyword evidence="4" id="KW-0540">Nuclease</keyword>
<dbReference type="Gene3D" id="3.10.10.10">
    <property type="entry name" value="HIV Type 1 Reverse Transcriptase, subunit A, domain 1"/>
    <property type="match status" value="2"/>
</dbReference>
<feature type="region of interest" description="Disordered" evidence="16">
    <location>
        <begin position="67"/>
        <end position="164"/>
    </location>
</feature>
<dbReference type="InterPro" id="IPR041373">
    <property type="entry name" value="RT_RNaseH"/>
</dbReference>
<gene>
    <name evidence="18" type="ORF">Tci_036695</name>
</gene>
<dbReference type="SUPFAM" id="SSF57756">
    <property type="entry name" value="Retrovirus zinc finger-like domains"/>
    <property type="match status" value="1"/>
</dbReference>
<evidence type="ECO:0000256" key="1">
    <source>
        <dbReference type="ARBA" id="ARBA00022670"/>
    </source>
</evidence>
<dbReference type="CDD" id="cd01647">
    <property type="entry name" value="RT_LTR"/>
    <property type="match status" value="1"/>
</dbReference>
<dbReference type="GO" id="GO:0003887">
    <property type="term" value="F:DNA-directed DNA polymerase activity"/>
    <property type="evidence" value="ECO:0007669"/>
    <property type="project" value="UniProtKB-KW"/>
</dbReference>
<keyword evidence="13" id="KW-0238">DNA-binding</keyword>
<dbReference type="Gene3D" id="3.30.420.10">
    <property type="entry name" value="Ribonuclease H-like superfamily/Ribonuclease H"/>
    <property type="match status" value="1"/>
</dbReference>
<dbReference type="GO" id="GO:0004190">
    <property type="term" value="F:aspartic-type endopeptidase activity"/>
    <property type="evidence" value="ECO:0007669"/>
    <property type="project" value="UniProtKB-KW"/>
</dbReference>
<dbReference type="InterPro" id="IPR056924">
    <property type="entry name" value="SH3_Tf2-1"/>
</dbReference>
<keyword evidence="3" id="KW-0548">Nucleotidyltransferase</keyword>
<evidence type="ECO:0000256" key="16">
    <source>
        <dbReference type="SAM" id="MobiDB-lite"/>
    </source>
</evidence>
<dbReference type="InterPro" id="IPR036875">
    <property type="entry name" value="Znf_CCHC_sf"/>
</dbReference>
<evidence type="ECO:0000256" key="14">
    <source>
        <dbReference type="ARBA" id="ARBA00023172"/>
    </source>
</evidence>
<dbReference type="GO" id="GO:0006508">
    <property type="term" value="P:proteolysis"/>
    <property type="evidence" value="ECO:0007669"/>
    <property type="project" value="UniProtKB-KW"/>
</dbReference>
<dbReference type="FunFam" id="3.10.10.10:FF:000002">
    <property type="entry name" value="Retrovirus-related Pol polyprotein from transposon 17.6-like protein"/>
    <property type="match status" value="1"/>
</dbReference>
<feature type="compositionally biased region" description="Acidic residues" evidence="16">
    <location>
        <begin position="123"/>
        <end position="153"/>
    </location>
</feature>
<comment type="caution">
    <text evidence="18">The sequence shown here is derived from an EMBL/GenBank/DDBJ whole genome shotgun (WGS) entry which is preliminary data.</text>
</comment>
<evidence type="ECO:0000256" key="10">
    <source>
        <dbReference type="ARBA" id="ARBA00022908"/>
    </source>
</evidence>
<keyword evidence="14" id="KW-0233">DNA recombination</keyword>
<dbReference type="GO" id="GO:0003677">
    <property type="term" value="F:DNA binding"/>
    <property type="evidence" value="ECO:0007669"/>
    <property type="project" value="UniProtKB-KW"/>
</dbReference>
<feature type="compositionally biased region" description="Basic and acidic residues" evidence="16">
    <location>
        <begin position="420"/>
        <end position="432"/>
    </location>
</feature>
<sequence>MSNLGCFELEHHSRANTGNLIAFIHVKFQCHELRITVFWEANEELSDGGSLQVIVYGYDGLPMIPVAPPSPDYIPGPEEPQTPPAPQDEDEYVAESDPKEDPEEYEEDEAEDGPIDYPMDGRDDGDDDDGDSSGYDADDEDEDEDEEDEEEEEHLAPADSTLVIPIDELTSISLPPEAEVERLLAIPTSSPSPLTSLSPPSVGERLTRCMAPAALPLPPLPPSLYLPPPIDSRGGESSMRGRGVDYGFADTVEAEMRHRGIGEVGYGIRDTWIDPAEAVPEMAPTTLEKVNTRVTELTELHEHDTQDLYALLEDARDVWIVEEEAYASREAWAQLVGLNQMVHHELRTLREQQLHETHSQMQQTEMAGLRETDNMRQSQIVETLRVMKDMRREMGDMQAELLALRGQPRRAGQPGGDVRVPNHQDAPKDADSEVRTCTLLDAALTWWNSQIRTLGPEAYAMTWEVLKKKITDKYYPQGELKKLEIGLWNLKFVANENEKIDKYISGLLNNIYRNVKSSKPQTLDETIELTNDLMDQKLRTYAKRANNKRKTEDTSRNNHGHQQQPFKKKNVTKVYNTRTGERKPYEGSLPKCTKCQRHHNCPCTQKCHKCNKIGHFARDCRSSGNTNVANAQRDGKETPKGNGCFECEASEHFKRDCPKLKNKSGGNRNAQGWVYAVGNAEKNGNAPVNPNSNVATVISCSKAQEYMAKGCQIFLAQISAKKEEEKSEGKQLKDVPIVRDFSEVFPEDLPGLPLTRPVEFHIDLIPGATPVARAPYQLAPSKMKELSEQLQELYDKGFIRPSSSPWGAPVLFVKKKDGSFRMCIDYRIYSKIDLRSGYNQLRVREQDIPKTAFQTQYGHYEFQVMSFGLTNAPAVFMDLMNRVCNPYLDKFVIVFIDDILIYSKDEKEHEEHLKAILELLKEEKLYAKFSKCEFLIPKKGIKFDWGEKEENAFQLIKQKLYSASILALPKESKDFVVYCEASHKGLGVVLMQREKVIAYASRQLKIYETNYTTHDLELGSVVFALKIWRHYLYGTKCSVFTDHKSLQHILDQKELNMRQRRWLELLSDYDCDICYHPGKANVVADALSRKERDKPLRVRALVMTISLDFPKQILEAQIEALKPENLKKEDVGGMIRTDIPKERLEPRADETLCLNGRSWLPCYGDLRSVIMHESHKSKYSIHPGSEKMYQDMKKLYLWPNIKADIATYVSKCLMCAKVKAEHQRPSGLLVQPAIPVCKWDNITMDFITKLLKSSQGFDTIWIICDHDGRFTLNFRKTFQQALGWVKHLPLVEFSYNNSYHASIKVAPYEALYGQKCRSPVCWAEVGEAQLTGPEMIQETTKKIILIKQRIQAAQDRQKSYADRKRKPMEFKVKDRVMLKVLPWKGVVRFIKQGKLNPRPFKVLAKVGDVAYRLELPPELSRKCYADEPLAMSLEGVHIDDMLQFVEEPVEIMEREIKRLKRSRIPLVKVH</sequence>
<feature type="compositionally biased region" description="Acidic residues" evidence="16">
    <location>
        <begin position="87"/>
        <end position="114"/>
    </location>
</feature>
<keyword evidence="11 18" id="KW-0695">RNA-directed DNA polymerase</keyword>
<evidence type="ECO:0000256" key="12">
    <source>
        <dbReference type="ARBA" id="ARBA00022932"/>
    </source>
</evidence>